<keyword evidence="2 4" id="KW-0472">Membrane</keyword>
<keyword evidence="5" id="KW-0732">Signal</keyword>
<dbReference type="Proteomes" id="UP000236449">
    <property type="component" value="Unassembled WGS sequence"/>
</dbReference>
<dbReference type="InterPro" id="IPR006665">
    <property type="entry name" value="OmpA-like"/>
</dbReference>
<dbReference type="Gene3D" id="3.30.1330.60">
    <property type="entry name" value="OmpA-like domain"/>
    <property type="match status" value="1"/>
</dbReference>
<dbReference type="RefSeq" id="WP_081878748.1">
    <property type="nucleotide sequence ID" value="NZ_CBCRWT010000011.1"/>
</dbReference>
<dbReference type="InterPro" id="IPR036737">
    <property type="entry name" value="OmpA-like_sf"/>
</dbReference>
<dbReference type="GO" id="GO:0009279">
    <property type="term" value="C:cell outer membrane"/>
    <property type="evidence" value="ECO:0007669"/>
    <property type="project" value="UniProtKB-SubCell"/>
</dbReference>
<evidence type="ECO:0000259" key="6">
    <source>
        <dbReference type="PROSITE" id="PS51123"/>
    </source>
</evidence>
<reference evidence="10 11" key="1">
    <citation type="submission" date="2018-01" db="EMBL/GenBank/DDBJ databases">
        <title>Draft genome sequences of six Vibrio diazotrophicus strains isolated from deep-sea sediments of the Baltic Sea.</title>
        <authorList>
            <person name="Castillo D."/>
            <person name="Vandieken V."/>
            <person name="Chiang O."/>
            <person name="Middelboe M."/>
        </authorList>
    </citation>
    <scope>NUCLEOTIDE SEQUENCE [LARGE SCALE GENOMIC DNA]</scope>
    <source>
        <strain evidence="8 10">60.27F</strain>
        <strain evidence="7 11">65.10M</strain>
    </source>
</reference>
<dbReference type="EMBL" id="POSK01000021">
    <property type="protein sequence ID" value="PNI01550.1"/>
    <property type="molecule type" value="Genomic_DNA"/>
</dbReference>
<dbReference type="InterPro" id="IPR028974">
    <property type="entry name" value="TSP_type-3_rpt"/>
</dbReference>
<proteinExistence type="predicted"/>
<dbReference type="OrthoDB" id="9805832at2"/>
<evidence type="ECO:0000256" key="5">
    <source>
        <dbReference type="SAM" id="SignalP"/>
    </source>
</evidence>
<dbReference type="CDD" id="cd07185">
    <property type="entry name" value="OmpA_C-like"/>
    <property type="match status" value="1"/>
</dbReference>
<dbReference type="InterPro" id="IPR006664">
    <property type="entry name" value="OMP_bac"/>
</dbReference>
<dbReference type="Pfam" id="PF00691">
    <property type="entry name" value="OmpA"/>
    <property type="match status" value="1"/>
</dbReference>
<comment type="caution">
    <text evidence="8">The sequence shown here is derived from an EMBL/GenBank/DDBJ whole genome shotgun (WGS) entry which is preliminary data.</text>
</comment>
<gene>
    <name evidence="8" type="ORF">C1N32_20320</name>
    <name evidence="7" type="ORF">C1O25_16330</name>
    <name evidence="9" type="ORF">DET48_113118</name>
</gene>
<dbReference type="Proteomes" id="UP000248729">
    <property type="component" value="Unassembled WGS sequence"/>
</dbReference>
<keyword evidence="3" id="KW-0998">Cell outer membrane</keyword>
<feature type="chain" id="PRO_5044574880" evidence="5">
    <location>
        <begin position="21"/>
        <end position="207"/>
    </location>
</feature>
<evidence type="ECO:0000313" key="7">
    <source>
        <dbReference type="EMBL" id="PNH99630.1"/>
    </source>
</evidence>
<sequence>MKGTFVILTATLSAAMFAYAEENVASDEYDYIALPQINQVADLEDDDNDGVINARDLCPDTPSLSEIDNDGCGTFVKTSKLQSLHILFANDSSDIPPVFVSQIRQMAEFLNTYPSASIEIKGYASKVGSEEYNLNLSKRRSEAVEAQLLRYGVERNRVRIVGFGDTELASHGDTQVAHALNRRVTATVVGYKGAIVKEWSIFTALPK</sequence>
<evidence type="ECO:0000256" key="4">
    <source>
        <dbReference type="PROSITE-ProRule" id="PRU00473"/>
    </source>
</evidence>
<dbReference type="AlphaFoldDB" id="A0A2J8HTG2"/>
<evidence type="ECO:0000256" key="1">
    <source>
        <dbReference type="ARBA" id="ARBA00004442"/>
    </source>
</evidence>
<dbReference type="InterPro" id="IPR050330">
    <property type="entry name" value="Bact_OuterMem_StrucFunc"/>
</dbReference>
<evidence type="ECO:0000313" key="12">
    <source>
        <dbReference type="Proteomes" id="UP000248729"/>
    </source>
</evidence>
<comment type="subcellular location">
    <subcellularLocation>
        <location evidence="1">Cell outer membrane</location>
    </subcellularLocation>
</comment>
<dbReference type="Proteomes" id="UP000236547">
    <property type="component" value="Unassembled WGS sequence"/>
</dbReference>
<dbReference type="SUPFAM" id="SSF103088">
    <property type="entry name" value="OmpA-like"/>
    <property type="match status" value="1"/>
</dbReference>
<name>A0A2J8HTG2_VIBDI</name>
<dbReference type="EMBL" id="POSM01000026">
    <property type="protein sequence ID" value="PNH99630.1"/>
    <property type="molecule type" value="Genomic_DNA"/>
</dbReference>
<dbReference type="PRINTS" id="PR01021">
    <property type="entry name" value="OMPADOMAIN"/>
</dbReference>
<evidence type="ECO:0000313" key="8">
    <source>
        <dbReference type="EMBL" id="PNI01550.1"/>
    </source>
</evidence>
<evidence type="ECO:0000313" key="9">
    <source>
        <dbReference type="EMBL" id="RAS62842.1"/>
    </source>
</evidence>
<dbReference type="GeneID" id="94024378"/>
<evidence type="ECO:0000313" key="11">
    <source>
        <dbReference type="Proteomes" id="UP000236547"/>
    </source>
</evidence>
<evidence type="ECO:0000256" key="2">
    <source>
        <dbReference type="ARBA" id="ARBA00023136"/>
    </source>
</evidence>
<feature type="signal peptide" evidence="5">
    <location>
        <begin position="1"/>
        <end position="20"/>
    </location>
</feature>
<dbReference type="GO" id="GO:0005509">
    <property type="term" value="F:calcium ion binding"/>
    <property type="evidence" value="ECO:0007669"/>
    <property type="project" value="InterPro"/>
</dbReference>
<evidence type="ECO:0000256" key="3">
    <source>
        <dbReference type="ARBA" id="ARBA00023237"/>
    </source>
</evidence>
<accession>A0A2J8HTG2</accession>
<dbReference type="PROSITE" id="PS51123">
    <property type="entry name" value="OMPA_2"/>
    <property type="match status" value="1"/>
</dbReference>
<feature type="domain" description="OmpA-like" evidence="6">
    <location>
        <begin position="82"/>
        <end position="192"/>
    </location>
</feature>
<protein>
    <submittedName>
        <fullName evidence="8">OmpA family protein</fullName>
    </submittedName>
    <submittedName>
        <fullName evidence="9">Outer membrane protein OmpA-like peptidoglycan-associated protein</fullName>
    </submittedName>
</protein>
<keyword evidence="11" id="KW-1185">Reference proteome</keyword>
<dbReference type="EMBL" id="QLTR01000013">
    <property type="protein sequence ID" value="RAS62842.1"/>
    <property type="molecule type" value="Genomic_DNA"/>
</dbReference>
<dbReference type="PANTHER" id="PTHR30329:SF21">
    <property type="entry name" value="LIPOPROTEIN YIAD-RELATED"/>
    <property type="match status" value="1"/>
</dbReference>
<reference evidence="9 12" key="2">
    <citation type="submission" date="2018-06" db="EMBL/GenBank/DDBJ databases">
        <title>Freshwater and sediment microbial communities from various areas in North America, analyzing microbe dynamics in response to fracking.</title>
        <authorList>
            <person name="Lamendella R."/>
        </authorList>
    </citation>
    <scope>NUCLEOTIDE SEQUENCE [LARGE SCALE GENOMIC DNA]</scope>
    <source>
        <strain evidence="9 12">99A</strain>
    </source>
</reference>
<dbReference type="PANTHER" id="PTHR30329">
    <property type="entry name" value="STATOR ELEMENT OF FLAGELLAR MOTOR COMPLEX"/>
    <property type="match status" value="1"/>
</dbReference>
<evidence type="ECO:0000313" key="10">
    <source>
        <dbReference type="Proteomes" id="UP000236449"/>
    </source>
</evidence>
<organism evidence="8 10">
    <name type="scientific">Vibrio diazotrophicus</name>
    <dbReference type="NCBI Taxonomy" id="685"/>
    <lineage>
        <taxon>Bacteria</taxon>
        <taxon>Pseudomonadati</taxon>
        <taxon>Pseudomonadota</taxon>
        <taxon>Gammaproteobacteria</taxon>
        <taxon>Vibrionales</taxon>
        <taxon>Vibrionaceae</taxon>
        <taxon>Vibrio</taxon>
    </lineage>
</organism>
<dbReference type="Gene3D" id="4.10.1080.10">
    <property type="entry name" value="TSP type-3 repeat"/>
    <property type="match status" value="1"/>
</dbReference>